<evidence type="ECO:0000259" key="2">
    <source>
        <dbReference type="PROSITE" id="PS50942"/>
    </source>
</evidence>
<name>A0A1S3IHS3_LINAN</name>
<dbReference type="RefSeq" id="XP_013397810.1">
    <property type="nucleotide sequence ID" value="XM_013542356.2"/>
</dbReference>
<dbReference type="Pfam" id="PF01417">
    <property type="entry name" value="ENTH"/>
    <property type="match status" value="1"/>
</dbReference>
<dbReference type="InterPro" id="IPR008942">
    <property type="entry name" value="ENTH_VHS"/>
</dbReference>
<feature type="compositionally biased region" description="Basic and acidic residues" evidence="1">
    <location>
        <begin position="302"/>
        <end position="317"/>
    </location>
</feature>
<dbReference type="SUPFAM" id="SSF48464">
    <property type="entry name" value="ENTH/VHS domain"/>
    <property type="match status" value="1"/>
</dbReference>
<dbReference type="GeneID" id="106164446"/>
<dbReference type="SMART" id="SM00273">
    <property type="entry name" value="ENTH"/>
    <property type="match status" value="1"/>
</dbReference>
<feature type="compositionally biased region" description="Polar residues" evidence="1">
    <location>
        <begin position="581"/>
        <end position="590"/>
    </location>
</feature>
<dbReference type="GO" id="GO:0005543">
    <property type="term" value="F:phospholipid binding"/>
    <property type="evidence" value="ECO:0007669"/>
    <property type="project" value="TreeGrafter"/>
</dbReference>
<dbReference type="GO" id="GO:0005829">
    <property type="term" value="C:cytosol"/>
    <property type="evidence" value="ECO:0007669"/>
    <property type="project" value="UniProtKB-ARBA"/>
</dbReference>
<dbReference type="GO" id="GO:0030276">
    <property type="term" value="F:clathrin binding"/>
    <property type="evidence" value="ECO:0007669"/>
    <property type="project" value="TreeGrafter"/>
</dbReference>
<protein>
    <submittedName>
        <fullName evidence="4">Clathrin interactor 1 isoform X1</fullName>
    </submittedName>
</protein>
<accession>A0A1S3IHS3</accession>
<evidence type="ECO:0000313" key="3">
    <source>
        <dbReference type="Proteomes" id="UP000085678"/>
    </source>
</evidence>
<dbReference type="FunFam" id="1.25.40.90:FF:000006">
    <property type="entry name" value="Clathrin interactor 1"/>
    <property type="match status" value="1"/>
</dbReference>
<dbReference type="KEGG" id="lak:106164446"/>
<dbReference type="GO" id="GO:0005886">
    <property type="term" value="C:plasma membrane"/>
    <property type="evidence" value="ECO:0007669"/>
    <property type="project" value="TreeGrafter"/>
</dbReference>
<keyword evidence="3" id="KW-1185">Reference proteome</keyword>
<feature type="domain" description="ENTH" evidence="2">
    <location>
        <begin position="13"/>
        <end position="146"/>
    </location>
</feature>
<dbReference type="Proteomes" id="UP000085678">
    <property type="component" value="Unplaced"/>
</dbReference>
<dbReference type="GO" id="GO:0006897">
    <property type="term" value="P:endocytosis"/>
    <property type="evidence" value="ECO:0007669"/>
    <property type="project" value="TreeGrafter"/>
</dbReference>
<dbReference type="PANTHER" id="PTHR12276:SF45">
    <property type="entry name" value="CLATHRIN INTERACTOR 1"/>
    <property type="match status" value="1"/>
</dbReference>
<reference evidence="4" key="1">
    <citation type="submission" date="2025-08" db="UniProtKB">
        <authorList>
            <consortium name="RefSeq"/>
        </authorList>
    </citation>
    <scope>IDENTIFICATION</scope>
    <source>
        <tissue evidence="4">Gonads</tissue>
    </source>
</reference>
<feature type="compositionally biased region" description="Low complexity" evidence="1">
    <location>
        <begin position="438"/>
        <end position="457"/>
    </location>
</feature>
<dbReference type="GO" id="GO:0030125">
    <property type="term" value="C:clathrin vesicle coat"/>
    <property type="evidence" value="ECO:0007669"/>
    <property type="project" value="TreeGrafter"/>
</dbReference>
<dbReference type="PROSITE" id="PS50942">
    <property type="entry name" value="ENTH"/>
    <property type="match status" value="1"/>
</dbReference>
<dbReference type="InParanoid" id="A0A1S3IHS3"/>
<dbReference type="GO" id="GO:0045095">
    <property type="term" value="C:keratin filament"/>
    <property type="evidence" value="ECO:0007669"/>
    <property type="project" value="InterPro"/>
</dbReference>
<sequence length="750" mass="81779">MWKIREITDKVTNVVMNYSEVESKVREATNDDAWGPTGSLMQEIAHFTFTYEHFPEVMGMLWKRMLTDSKKNWRRTYKALLLLNYLIRNGSERVVTSAREHIYDLRGLEPYQFIDEHGKDQGINVRQKTKDLLDFIQDDDRLREERKKAKKNKDKYTGISGEAMSIRHGGYSDRYGEEPNRFSSGRSQIDEFDAHDRQNRQSLAQEALGKVKEIWNRSRGYEDSPADRDSDNEIGWAADASDFKEDSFGNRDYNKNEFKDDDESFTMERTHTTRTERITSRKNNRQVKKIDLGAAAGFGRVSESDSRSHTSETRSPDLLDSSGGTFDPFTELDARHKAPSQGSQTPQANGDFADFSQFQSASSAALPAAPTPAVAASSSQSASNEFADFSSFSSASTQSPQKSSSALDDLLSPAPLQPMQPASMGAPSMGQPLMGQTSMAQPMMGQPMMGQSGMTQTSMTQPMMGQTSGAQSMMGQPLMGQTSMAQPMMGQTSMAQPSMGQPMMGQTSMAQPMMGQPMMGQSGIMQPMMGQMGMNNQMPGHNMAAQPMSGMQGMGMGQNMDSPVGQTPASVQSLTMTSMQATPSTNTTAGSVSNQPPSSKSSIWSNTPVNINLDGLSPANKFQKGPTSPSMKQLQQQQQIAAMGYYDPYTGMIILPGAQSPMMSNMYPQNQMYAGPSAGMQGMTQGMGKMSLGQPSTGMMNPGMGMGMQQQPGMMSGIPAGMAMTTPVANNAALQSRANQAFGSFGNFGK</sequence>
<evidence type="ECO:0000256" key="1">
    <source>
        <dbReference type="SAM" id="MobiDB-lite"/>
    </source>
</evidence>
<feature type="compositionally biased region" description="Polar residues" evidence="1">
    <location>
        <begin position="458"/>
        <end position="473"/>
    </location>
</feature>
<dbReference type="AlphaFoldDB" id="A0A1S3IHS3"/>
<feature type="region of interest" description="Disordered" evidence="1">
    <location>
        <begin position="392"/>
        <end position="473"/>
    </location>
</feature>
<feature type="region of interest" description="Disordered" evidence="1">
    <location>
        <begin position="264"/>
        <end position="352"/>
    </location>
</feature>
<dbReference type="Gene3D" id="1.25.40.90">
    <property type="match status" value="1"/>
</dbReference>
<dbReference type="GO" id="GO:0005768">
    <property type="term" value="C:endosome"/>
    <property type="evidence" value="ECO:0007669"/>
    <property type="project" value="TreeGrafter"/>
</dbReference>
<feature type="compositionally biased region" description="Low complexity" evidence="1">
    <location>
        <begin position="591"/>
        <end position="605"/>
    </location>
</feature>
<evidence type="ECO:0000313" key="4">
    <source>
        <dbReference type="RefSeq" id="XP_013397810.1"/>
    </source>
</evidence>
<dbReference type="OrthoDB" id="4033880at2759"/>
<feature type="compositionally biased region" description="Basic and acidic residues" evidence="1">
    <location>
        <begin position="266"/>
        <end position="279"/>
    </location>
</feature>
<proteinExistence type="predicted"/>
<feature type="region of interest" description="Disordered" evidence="1">
    <location>
        <begin position="581"/>
        <end position="634"/>
    </location>
</feature>
<feature type="compositionally biased region" description="Low complexity" evidence="1">
    <location>
        <begin position="392"/>
        <end position="414"/>
    </location>
</feature>
<dbReference type="PANTHER" id="PTHR12276">
    <property type="entry name" value="EPSIN/ENT-RELATED"/>
    <property type="match status" value="1"/>
</dbReference>
<dbReference type="InterPro" id="IPR013809">
    <property type="entry name" value="ENTH"/>
</dbReference>
<dbReference type="OMA" id="QTSMAQP"/>
<gene>
    <name evidence="4" type="primary">LOC106164446</name>
</gene>
<dbReference type="STRING" id="7574.A0A1S3IHS3"/>
<organism evidence="3 4">
    <name type="scientific">Lingula anatina</name>
    <name type="common">Brachiopod</name>
    <name type="synonym">Lingula unguis</name>
    <dbReference type="NCBI Taxonomy" id="7574"/>
    <lineage>
        <taxon>Eukaryota</taxon>
        <taxon>Metazoa</taxon>
        <taxon>Spiralia</taxon>
        <taxon>Lophotrochozoa</taxon>
        <taxon>Brachiopoda</taxon>
        <taxon>Linguliformea</taxon>
        <taxon>Lingulata</taxon>
        <taxon>Lingulida</taxon>
        <taxon>Linguloidea</taxon>
        <taxon>Lingulidae</taxon>
        <taxon>Lingula</taxon>
    </lineage>
</organism>
<dbReference type="CDD" id="cd16989">
    <property type="entry name" value="ENTH_EpsinR"/>
    <property type="match status" value="1"/>
</dbReference>